<protein>
    <recommendedName>
        <fullName evidence="2">PF03932 family protein CutC</fullName>
    </recommendedName>
</protein>
<comment type="similarity">
    <text evidence="1 2">Belongs to the CutC family.</text>
</comment>
<dbReference type="GO" id="GO:0005737">
    <property type="term" value="C:cytoplasm"/>
    <property type="evidence" value="ECO:0007669"/>
    <property type="project" value="UniProtKB-SubCell"/>
</dbReference>
<dbReference type="AlphaFoldDB" id="A0A0A2E7H5"/>
<dbReference type="GO" id="GO:0005507">
    <property type="term" value="F:copper ion binding"/>
    <property type="evidence" value="ECO:0007669"/>
    <property type="project" value="TreeGrafter"/>
</dbReference>
<evidence type="ECO:0000256" key="1">
    <source>
        <dbReference type="ARBA" id="ARBA00007768"/>
    </source>
</evidence>
<dbReference type="Proteomes" id="UP000030103">
    <property type="component" value="Unassembled WGS sequence"/>
</dbReference>
<sequence length="250" mass="27024">MKNFELEICANSVDSCIAAQEGGATRVELCQGIPEGGTTPSAGMIKEACETIDIPVHVIIRPRAGDFFYSDTELRQMVYDIRVARELKADGVVFGCLTPEGFYDKRANGILLEAAEGMAVTFHRAFDMCADPERMLEEIITAGGFNRILTSGCAPTAPEGATLIGQLVYRAAGRIGIMAGSGVRASNIAELARQTGTNQFHCSLRTDVPSAMQYRRSNVSMGGTVIIDEYAQPTTHPELVRETVNLLRSI</sequence>
<accession>A0A0A2E7H5</accession>
<evidence type="ECO:0000313" key="3">
    <source>
        <dbReference type="EMBL" id="KGN72394.1"/>
    </source>
</evidence>
<dbReference type="SUPFAM" id="SSF110395">
    <property type="entry name" value="CutC-like"/>
    <property type="match status" value="1"/>
</dbReference>
<dbReference type="RefSeq" id="WP_036875316.1">
    <property type="nucleotide sequence ID" value="NZ_JASBZX010000024.1"/>
</dbReference>
<comment type="caution">
    <text evidence="2">Once thought to be involved in copper homeostasis, experiments in E.coli have shown this is not the case.</text>
</comment>
<keyword evidence="4" id="KW-1185">Reference proteome</keyword>
<dbReference type="InterPro" id="IPR005627">
    <property type="entry name" value="CutC-like"/>
</dbReference>
<comment type="subcellular location">
    <subcellularLocation>
        <location evidence="2">Cytoplasm</location>
    </subcellularLocation>
</comment>
<dbReference type="FunFam" id="3.20.20.380:FF:000001">
    <property type="entry name" value="Copper homeostasis protein CutC"/>
    <property type="match status" value="1"/>
</dbReference>
<proteinExistence type="inferred from homology"/>
<dbReference type="eggNOG" id="COG3142">
    <property type="taxonomic scope" value="Bacteria"/>
</dbReference>
<dbReference type="HAMAP" id="MF_00795">
    <property type="entry name" value="CutC"/>
    <property type="match status" value="1"/>
</dbReference>
<dbReference type="PANTHER" id="PTHR12598">
    <property type="entry name" value="COPPER HOMEOSTASIS PROTEIN CUTC"/>
    <property type="match status" value="1"/>
</dbReference>
<organism evidence="3 4">
    <name type="scientific">Porphyromonas macacae</name>
    <dbReference type="NCBI Taxonomy" id="28115"/>
    <lineage>
        <taxon>Bacteria</taxon>
        <taxon>Pseudomonadati</taxon>
        <taxon>Bacteroidota</taxon>
        <taxon>Bacteroidia</taxon>
        <taxon>Bacteroidales</taxon>
        <taxon>Porphyromonadaceae</taxon>
        <taxon>Porphyromonas</taxon>
    </lineage>
</organism>
<dbReference type="STRING" id="28115.HQ47_10705"/>
<reference evidence="3 4" key="1">
    <citation type="submission" date="2014-09" db="EMBL/GenBank/DDBJ databases">
        <title>Draft Genome Sequence of Porphyromonas macacae COT-192_OH2859.</title>
        <authorList>
            <person name="Wallis C."/>
            <person name="Deusch O."/>
            <person name="O'Flynn C."/>
            <person name="Davis I."/>
            <person name="Horsfall A."/>
            <person name="Kirkwood N."/>
            <person name="Harris S."/>
            <person name="Eisen J.A."/>
            <person name="Coil D.A."/>
            <person name="Darling A.E."/>
            <person name="Jospin G."/>
            <person name="Alexiev A."/>
        </authorList>
    </citation>
    <scope>NUCLEOTIDE SEQUENCE [LARGE SCALE GENOMIC DNA]</scope>
    <source>
        <strain evidence="4">COT-192 OH2859</strain>
    </source>
</reference>
<gene>
    <name evidence="2" type="primary">cutC</name>
    <name evidence="3" type="ORF">HQ47_10705</name>
</gene>
<dbReference type="EMBL" id="JRFA01000031">
    <property type="protein sequence ID" value="KGN72394.1"/>
    <property type="molecule type" value="Genomic_DNA"/>
</dbReference>
<evidence type="ECO:0000313" key="4">
    <source>
        <dbReference type="Proteomes" id="UP000030103"/>
    </source>
</evidence>
<dbReference type="PANTHER" id="PTHR12598:SF0">
    <property type="entry name" value="COPPER HOMEOSTASIS PROTEIN CUTC HOMOLOG"/>
    <property type="match status" value="1"/>
</dbReference>
<dbReference type="Gene3D" id="3.20.20.380">
    <property type="entry name" value="Copper homeostasis (CutC) domain"/>
    <property type="match status" value="1"/>
</dbReference>
<keyword evidence="2" id="KW-0963">Cytoplasm</keyword>
<dbReference type="OrthoDB" id="9815677at2"/>
<evidence type="ECO:0000256" key="2">
    <source>
        <dbReference type="HAMAP-Rule" id="MF_00795"/>
    </source>
</evidence>
<name>A0A0A2E7H5_9PORP</name>
<dbReference type="InterPro" id="IPR036822">
    <property type="entry name" value="CutC-like_dom_sf"/>
</dbReference>
<dbReference type="Pfam" id="PF03932">
    <property type="entry name" value="CutC"/>
    <property type="match status" value="1"/>
</dbReference>
<comment type="caution">
    <text evidence="3">The sequence shown here is derived from an EMBL/GenBank/DDBJ whole genome shotgun (WGS) entry which is preliminary data.</text>
</comment>